<feature type="region of interest" description="Disordered" evidence="1">
    <location>
        <begin position="1"/>
        <end position="21"/>
    </location>
</feature>
<dbReference type="EMBL" id="BK016133">
    <property type="protein sequence ID" value="DAF97548.1"/>
    <property type="molecule type" value="Genomic_DNA"/>
</dbReference>
<protein>
    <submittedName>
        <fullName evidence="2">Uncharacterized protein</fullName>
    </submittedName>
</protein>
<proteinExistence type="predicted"/>
<feature type="region of interest" description="Disordered" evidence="1">
    <location>
        <begin position="80"/>
        <end position="146"/>
    </location>
</feature>
<evidence type="ECO:0000256" key="1">
    <source>
        <dbReference type="SAM" id="MobiDB-lite"/>
    </source>
</evidence>
<reference evidence="2" key="1">
    <citation type="journal article" date="2021" name="Proc. Natl. Acad. Sci. U.S.A.">
        <title>A Catalog of Tens of Thousands of Viruses from Human Metagenomes Reveals Hidden Associations with Chronic Diseases.</title>
        <authorList>
            <person name="Tisza M.J."/>
            <person name="Buck C.B."/>
        </authorList>
    </citation>
    <scope>NUCLEOTIDE SEQUENCE</scope>
    <source>
        <strain evidence="2">CtijX18</strain>
    </source>
</reference>
<sequence>MAKKKVEGSQEAEVQGVEEPKKAYEGGEVVYWLQGEVSNDDSTLIRNAKRVFNEQTIPHVENDTSAVANIKYAMMTGAPAAPQREEVNPAGTGTEGSGAVPGAAEAGGRFIPPVATPTAQGNEGERAANPEGAPSGRSENTPRPPQ</sequence>
<name>A0A8S5UT18_9CAUD</name>
<organism evidence="2">
    <name type="scientific">Myoviridae sp. ctijX18</name>
    <dbReference type="NCBI Taxonomy" id="2825154"/>
    <lineage>
        <taxon>Viruses</taxon>
        <taxon>Duplodnaviria</taxon>
        <taxon>Heunggongvirae</taxon>
        <taxon>Uroviricota</taxon>
        <taxon>Caudoviricetes</taxon>
    </lineage>
</organism>
<accession>A0A8S5UT18</accession>
<evidence type="ECO:0000313" key="2">
    <source>
        <dbReference type="EMBL" id="DAF97548.1"/>
    </source>
</evidence>
<feature type="compositionally biased region" description="Polar residues" evidence="1">
    <location>
        <begin position="137"/>
        <end position="146"/>
    </location>
</feature>